<dbReference type="CDD" id="cd23763">
    <property type="entry name" value="ASKHA_ATPase_ROK"/>
    <property type="match status" value="1"/>
</dbReference>
<name>A0A248JNF6_9PROT</name>
<dbReference type="Pfam" id="PF00480">
    <property type="entry name" value="ROK"/>
    <property type="match status" value="1"/>
</dbReference>
<dbReference type="SUPFAM" id="SSF53067">
    <property type="entry name" value="Actin-like ATPase domain"/>
    <property type="match status" value="1"/>
</dbReference>
<dbReference type="PANTHER" id="PTHR18964">
    <property type="entry name" value="ROK (REPRESSOR, ORF, KINASE) FAMILY"/>
    <property type="match status" value="1"/>
</dbReference>
<dbReference type="PANTHER" id="PTHR18964:SF169">
    <property type="entry name" value="N-ACETYLMANNOSAMINE KINASE"/>
    <property type="match status" value="1"/>
</dbReference>
<keyword evidence="1" id="KW-0808">Transferase</keyword>
<organism evidence="1 2">
    <name type="scientific">Nitrospirillum viridazoti CBAmc</name>
    <dbReference type="NCBI Taxonomy" id="1441467"/>
    <lineage>
        <taxon>Bacteria</taxon>
        <taxon>Pseudomonadati</taxon>
        <taxon>Pseudomonadota</taxon>
        <taxon>Alphaproteobacteria</taxon>
        <taxon>Rhodospirillales</taxon>
        <taxon>Azospirillaceae</taxon>
        <taxon>Nitrospirillum</taxon>
        <taxon>Nitrospirillum viridazoti</taxon>
    </lineage>
</organism>
<keyword evidence="2" id="KW-1185">Reference proteome</keyword>
<evidence type="ECO:0000313" key="2">
    <source>
        <dbReference type="Proteomes" id="UP000197153"/>
    </source>
</evidence>
<accession>A0A248JNF6</accession>
<dbReference type="KEGG" id="nao:Y958_04425"/>
<proteinExistence type="predicted"/>
<protein>
    <submittedName>
        <fullName evidence="1">Sugar kinase</fullName>
    </submittedName>
</protein>
<dbReference type="Proteomes" id="UP000197153">
    <property type="component" value="Chromosome 1"/>
</dbReference>
<dbReference type="SUPFAM" id="SSF46785">
    <property type="entry name" value="Winged helix' DNA-binding domain"/>
    <property type="match status" value="1"/>
</dbReference>
<dbReference type="Gene3D" id="1.10.10.10">
    <property type="entry name" value="Winged helix-like DNA-binding domain superfamily/Winged helix DNA-binding domain"/>
    <property type="match status" value="1"/>
</dbReference>
<dbReference type="Pfam" id="PF13412">
    <property type="entry name" value="HTH_24"/>
    <property type="match status" value="1"/>
</dbReference>
<dbReference type="RefSeq" id="WP_088871046.1">
    <property type="nucleotide sequence ID" value="NZ_CP022110.1"/>
</dbReference>
<dbReference type="GO" id="GO:0009384">
    <property type="term" value="F:N-acylmannosamine kinase activity"/>
    <property type="evidence" value="ECO:0007669"/>
    <property type="project" value="TreeGrafter"/>
</dbReference>
<dbReference type="EMBL" id="CP022110">
    <property type="protein sequence ID" value="ASG20149.1"/>
    <property type="molecule type" value="Genomic_DNA"/>
</dbReference>
<dbReference type="InterPro" id="IPR036388">
    <property type="entry name" value="WH-like_DNA-bd_sf"/>
</dbReference>
<dbReference type="AlphaFoldDB" id="A0A248JNF6"/>
<dbReference type="InterPro" id="IPR036390">
    <property type="entry name" value="WH_DNA-bd_sf"/>
</dbReference>
<evidence type="ECO:0000313" key="1">
    <source>
        <dbReference type="EMBL" id="ASG20149.1"/>
    </source>
</evidence>
<reference evidence="1 2" key="1">
    <citation type="submission" date="2017-06" db="EMBL/GenBank/DDBJ databases">
        <title>Complete genome sequence of Nitrospirillum amazonense strain CBAmC, an endophytic nitrogen-fixing and plant growth-promoting bacterium, isolated from sugarcane.</title>
        <authorList>
            <person name="Schwab S."/>
            <person name="dos Santos Teixeira K.R."/>
            <person name="Simoes Araujo J.L."/>
            <person name="Soares Vidal M."/>
            <person name="Borges de Freitas H.R."/>
            <person name="Rivello Crivelaro A.L."/>
            <person name="Bueno de Camargo Nunes A."/>
            <person name="dos Santos C.M."/>
            <person name="Palmeira da Silva Rosa D."/>
            <person name="da Silva Padilha D."/>
            <person name="da Silva E."/>
            <person name="Araujo Terra L."/>
            <person name="Soares Mendes V."/>
            <person name="Farinelli L."/>
            <person name="Magalhaes Cruz L."/>
            <person name="Baldani J.I."/>
        </authorList>
    </citation>
    <scope>NUCLEOTIDE SEQUENCE [LARGE SCALE GENOMIC DNA]</scope>
    <source>
        <strain evidence="1 2">CBAmC</strain>
    </source>
</reference>
<dbReference type="GO" id="GO:0019262">
    <property type="term" value="P:N-acetylneuraminate catabolic process"/>
    <property type="evidence" value="ECO:0007669"/>
    <property type="project" value="TreeGrafter"/>
</dbReference>
<dbReference type="Gene3D" id="3.30.420.40">
    <property type="match status" value="2"/>
</dbReference>
<keyword evidence="1" id="KW-0418">Kinase</keyword>
<dbReference type="InterPro" id="IPR000600">
    <property type="entry name" value="ROK"/>
</dbReference>
<sequence length="408" mass="43161">MSALVPPRTADLHPSLGASLSGTNLERAGDHNQRVMLQAIRVSGPITRAELATITGLTAPAIANITKRLLNDGLIMEVGRLHGARGQPAMRLAINPDGCYSIGVNIDRDHVTVLVLDLLGQVRHRATLDVDFPLPDTVAAFFKEQVEAFQAAGTFPQDRIVGIGVAMPDDLGRVNLPNRPASYEAWNTVNVARLFSAILPLPVFLENDAAAAALGELQFGHGLHDPSFFYILISRGLGGGMVIDGQYFRGAQGRSGEIGFLPVSSPRTPATSLQEAVSLSALFSFLKANGYPLCQPDELAGLDAAGQSLVAQWLDLAAELLTVPIIAVSCLVNPEAVFLGGRLPTTQLDRLAQLITDRLQAHAGTIPVIAPVYRAATAMDAPAVGAAILPFNDRLLPSRTALMKTAAA</sequence>
<dbReference type="InterPro" id="IPR043129">
    <property type="entry name" value="ATPase_NBD"/>
</dbReference>
<gene>
    <name evidence="1" type="ORF">Y958_04425</name>
</gene>